<reference evidence="2" key="1">
    <citation type="submission" date="2020-10" db="EMBL/GenBank/DDBJ databases">
        <authorList>
            <person name="Kikuchi T."/>
        </authorList>
    </citation>
    <scope>NUCLEOTIDE SEQUENCE</scope>
    <source>
        <strain evidence="2">NKZ352</strain>
    </source>
</reference>
<sequence>MPEEKSTHARVKTLPDVFSFFARPVQHKHFHLSSLVGRYVTDDGQQRRVIFAPWDCRGLQRGAHFFTMIRLLPLVLSLSGSLASGSTEPCELKFIGDQRHVIAKKNPYAACRNVSSLVFQNTDLTNDEVLDILKNVDWIVKGSKKQIEIVFTGNRNIGGRLFQYLLNDVKMGGGPVFLNISDEFNFCMKLRGSDSSEDNSFYGVAPRICDQHFGARSGDIKIDGSNFWKEKPPTFFDNIEKISTQKAQDSLDASVSFTAKQESVTFNRGSFRCYRSFKSLKEIWIGEAEQLNIDDEVDCCMDKQDLQKFLGAVRYLHSTARRKLDQKCGWSKRGPRNYSFEVHHGVLDIEPTDNLTSVGQVKYILDGYLDLSKNLTVRHVAFLAFVKEIRCNSKNTAIVLGNIDIREFDLPSLKYIRDCKRIFKYTGRLTSNEGTRFSVPKKLQTLLRKNIKSYVEFPSKICKSNIKMWNSMRSIVINFRGCTVIEGDVVISGDFFNWNERRIGVLTELMSTVRRIYGTLTIEEIATESFAAFRFLQEVHAPDASVAVRILNNRKLKNLKIFLPVIEVNKEKGIKMQIKKNPLLCKDSNMQFIYGDQFQFEDNSNIVCYVSHKTVDISSGIAATAVYYGCMAGGAFLLYEVYQYTRQNLVNFH</sequence>
<name>A0A8S1H3X1_9PELO</name>
<accession>A0A8S1H3X1</accession>
<dbReference type="EMBL" id="CAJGYM010000013">
    <property type="protein sequence ID" value="CAD6190062.1"/>
    <property type="molecule type" value="Genomic_DNA"/>
</dbReference>
<proteinExistence type="predicted"/>
<keyword evidence="3" id="KW-1185">Reference proteome</keyword>
<feature type="domain" description="Receptor L-domain" evidence="1">
    <location>
        <begin position="481"/>
        <end position="589"/>
    </location>
</feature>
<dbReference type="InterPro" id="IPR000494">
    <property type="entry name" value="Rcpt_L-dom"/>
</dbReference>
<dbReference type="Pfam" id="PF01030">
    <property type="entry name" value="Recep_L_domain"/>
    <property type="match status" value="1"/>
</dbReference>
<dbReference type="InterPro" id="IPR053079">
    <property type="entry name" value="SPS2_domain"/>
</dbReference>
<dbReference type="Gene3D" id="3.80.20.20">
    <property type="entry name" value="Receptor L-domain"/>
    <property type="match status" value="1"/>
</dbReference>
<gene>
    <name evidence="2" type="ORF">CAUJ_LOCUS5981</name>
</gene>
<evidence type="ECO:0000259" key="1">
    <source>
        <dbReference type="Pfam" id="PF01030"/>
    </source>
</evidence>
<organism evidence="2 3">
    <name type="scientific">Caenorhabditis auriculariae</name>
    <dbReference type="NCBI Taxonomy" id="2777116"/>
    <lineage>
        <taxon>Eukaryota</taxon>
        <taxon>Metazoa</taxon>
        <taxon>Ecdysozoa</taxon>
        <taxon>Nematoda</taxon>
        <taxon>Chromadorea</taxon>
        <taxon>Rhabditida</taxon>
        <taxon>Rhabditina</taxon>
        <taxon>Rhabditomorpha</taxon>
        <taxon>Rhabditoidea</taxon>
        <taxon>Rhabditidae</taxon>
        <taxon>Peloderinae</taxon>
        <taxon>Caenorhabditis</taxon>
    </lineage>
</organism>
<dbReference type="SUPFAM" id="SSF52058">
    <property type="entry name" value="L domain-like"/>
    <property type="match status" value="1"/>
</dbReference>
<evidence type="ECO:0000313" key="3">
    <source>
        <dbReference type="Proteomes" id="UP000835052"/>
    </source>
</evidence>
<protein>
    <recommendedName>
        <fullName evidence="1">Receptor L-domain domain-containing protein</fullName>
    </recommendedName>
</protein>
<evidence type="ECO:0000313" key="2">
    <source>
        <dbReference type="EMBL" id="CAD6190062.1"/>
    </source>
</evidence>
<comment type="caution">
    <text evidence="2">The sequence shown here is derived from an EMBL/GenBank/DDBJ whole genome shotgun (WGS) entry which is preliminary data.</text>
</comment>
<dbReference type="InterPro" id="IPR036941">
    <property type="entry name" value="Rcpt_L-dom_sf"/>
</dbReference>
<dbReference type="AlphaFoldDB" id="A0A8S1H3X1"/>
<dbReference type="Proteomes" id="UP000835052">
    <property type="component" value="Unassembled WGS sequence"/>
</dbReference>
<dbReference type="PANTHER" id="PTHR21662:SF59">
    <property type="entry name" value="RECEPTOR PROTEIN-TYROSINE KINASE"/>
    <property type="match status" value="1"/>
</dbReference>
<dbReference type="PANTHER" id="PTHR21662">
    <property type="entry name" value="RECEPTOR PROTEIN-TYROSINE KINASE"/>
    <property type="match status" value="1"/>
</dbReference>